<dbReference type="EMBL" id="JAHLEM010001366">
    <property type="protein sequence ID" value="MBU3871839.1"/>
    <property type="molecule type" value="Genomic_DNA"/>
</dbReference>
<evidence type="ECO:0000313" key="2">
    <source>
        <dbReference type="Proteomes" id="UP000720508"/>
    </source>
</evidence>
<gene>
    <name evidence="1" type="ORF">KN815_49755</name>
</gene>
<reference evidence="1 2" key="1">
    <citation type="submission" date="2021-06" db="EMBL/GenBank/DDBJ databases">
        <authorList>
            <person name="Pan X."/>
        </authorList>
    </citation>
    <scope>NUCLEOTIDE SEQUENCE [LARGE SCALE GENOMIC DNA]</scope>
    <source>
        <strain evidence="1 2">4503</strain>
    </source>
</reference>
<feature type="non-terminal residue" evidence="1">
    <location>
        <position position="78"/>
    </location>
</feature>
<proteinExistence type="predicted"/>
<accession>A0ABS6CXY8</accession>
<organism evidence="1 2">
    <name type="scientific">Streptomyces niphimycinicus</name>
    <dbReference type="NCBI Taxonomy" id="2842201"/>
    <lineage>
        <taxon>Bacteria</taxon>
        <taxon>Bacillati</taxon>
        <taxon>Actinomycetota</taxon>
        <taxon>Actinomycetes</taxon>
        <taxon>Kitasatosporales</taxon>
        <taxon>Streptomycetaceae</taxon>
        <taxon>Streptomyces</taxon>
    </lineage>
</organism>
<sequence>MRSRSTAARQAAATVRVTVPLAATGAVVQGASTTIAHELARGKGVRTRRGSSARRLIAAVAAGRRVAVAAGTGHGGPP</sequence>
<comment type="caution">
    <text evidence="1">The sequence shown here is derived from an EMBL/GenBank/DDBJ whole genome shotgun (WGS) entry which is preliminary data.</text>
</comment>
<dbReference type="RefSeq" id="WP_216348265.1">
    <property type="nucleotide sequence ID" value="NZ_JAHLEM010001366.1"/>
</dbReference>
<keyword evidence="2" id="KW-1185">Reference proteome</keyword>
<name>A0ABS6CXY8_9ACTN</name>
<protein>
    <submittedName>
        <fullName evidence="1">Uncharacterized protein</fullName>
    </submittedName>
</protein>
<dbReference type="Proteomes" id="UP000720508">
    <property type="component" value="Unassembled WGS sequence"/>
</dbReference>
<evidence type="ECO:0000313" key="1">
    <source>
        <dbReference type="EMBL" id="MBU3871839.1"/>
    </source>
</evidence>